<evidence type="ECO:0000313" key="2">
    <source>
        <dbReference type="EMBL" id="ANB14566.1"/>
    </source>
</evidence>
<sequence>MREQDFGNFQGDSEEMQRIWTARARYGHFFFRIPNGESAADVYDRCAGFNESLFRQFNQPHFPEVLVLVSHGIWARVFLMKWYGWSYEKFESLRNVRHCQFLQMDLCPVKKRYTLMTRLRTWDDTDEEDVREASDGGEIEELEIASNNNISLIDIKKIAAKEKQIMEEYKSARQDSPGPSYHQNDHEKTIDQH</sequence>
<dbReference type="EMBL" id="CP014503">
    <property type="protein sequence ID" value="ANB14566.1"/>
    <property type="molecule type" value="Genomic_DNA"/>
</dbReference>
<dbReference type="Gene3D" id="3.40.50.1240">
    <property type="entry name" value="Phosphoglycerate mutase-like"/>
    <property type="match status" value="1"/>
</dbReference>
<reference evidence="2 3" key="1">
    <citation type="submission" date="2016-02" db="EMBL/GenBank/DDBJ databases">
        <title>Complete genome sequence and transcriptome regulation of the pentose utilising yeast Sugiyamaella lignohabitans.</title>
        <authorList>
            <person name="Bellasio M."/>
            <person name="Peymann A."/>
            <person name="Valli M."/>
            <person name="Sipitzky M."/>
            <person name="Graf A."/>
            <person name="Sauer M."/>
            <person name="Marx H."/>
            <person name="Mattanovich D."/>
        </authorList>
    </citation>
    <scope>NUCLEOTIDE SEQUENCE [LARGE SCALE GENOMIC DNA]</scope>
    <source>
        <strain evidence="2 3">CBS 10342</strain>
    </source>
</reference>
<dbReference type="KEGG" id="slb:AWJ20_2164"/>
<dbReference type="Pfam" id="PF00300">
    <property type="entry name" value="His_Phos_1"/>
    <property type="match status" value="1"/>
</dbReference>
<dbReference type="AlphaFoldDB" id="A0A167EXB2"/>
<dbReference type="PANTHER" id="PTHR46192">
    <property type="entry name" value="BROAD-RANGE ACID PHOSPHATASE DET1"/>
    <property type="match status" value="1"/>
</dbReference>
<name>A0A167EXB2_9ASCO</name>
<protein>
    <submittedName>
        <fullName evidence="2">Acid phosphatase DET1</fullName>
    </submittedName>
</protein>
<dbReference type="Proteomes" id="UP000189580">
    <property type="component" value="Chromosome b"/>
</dbReference>
<proteinExistence type="predicted"/>
<dbReference type="InterPro" id="IPR052765">
    <property type="entry name" value="PGM-Related"/>
</dbReference>
<feature type="compositionally biased region" description="Basic and acidic residues" evidence="1">
    <location>
        <begin position="183"/>
        <end position="193"/>
    </location>
</feature>
<keyword evidence="3" id="KW-1185">Reference proteome</keyword>
<evidence type="ECO:0000313" key="3">
    <source>
        <dbReference type="Proteomes" id="UP000189580"/>
    </source>
</evidence>
<gene>
    <name evidence="2" type="primary">DET1</name>
    <name evidence="2" type="ORF">AWJ20_2164</name>
</gene>
<evidence type="ECO:0000256" key="1">
    <source>
        <dbReference type="SAM" id="MobiDB-lite"/>
    </source>
</evidence>
<dbReference type="SUPFAM" id="SSF53254">
    <property type="entry name" value="Phosphoglycerate mutase-like"/>
    <property type="match status" value="1"/>
</dbReference>
<dbReference type="RefSeq" id="XP_018737043.1">
    <property type="nucleotide sequence ID" value="XM_018879094.1"/>
</dbReference>
<organism evidence="2 3">
    <name type="scientific">Sugiyamaella lignohabitans</name>
    <dbReference type="NCBI Taxonomy" id="796027"/>
    <lineage>
        <taxon>Eukaryota</taxon>
        <taxon>Fungi</taxon>
        <taxon>Dikarya</taxon>
        <taxon>Ascomycota</taxon>
        <taxon>Saccharomycotina</taxon>
        <taxon>Dipodascomycetes</taxon>
        <taxon>Dipodascales</taxon>
        <taxon>Trichomonascaceae</taxon>
        <taxon>Sugiyamaella</taxon>
    </lineage>
</organism>
<accession>A0A167EXB2</accession>
<dbReference type="InterPro" id="IPR013078">
    <property type="entry name" value="His_Pase_superF_clade-1"/>
</dbReference>
<dbReference type="InterPro" id="IPR029033">
    <property type="entry name" value="His_PPase_superfam"/>
</dbReference>
<feature type="region of interest" description="Disordered" evidence="1">
    <location>
        <begin position="168"/>
        <end position="193"/>
    </location>
</feature>
<dbReference type="OrthoDB" id="10261749at2759"/>
<dbReference type="GeneID" id="30034045"/>